<evidence type="ECO:0000313" key="7">
    <source>
        <dbReference type="RefSeq" id="XP_010276457.1"/>
    </source>
</evidence>
<evidence type="ECO:0000256" key="2">
    <source>
        <dbReference type="SAM" id="Phobius"/>
    </source>
</evidence>
<dbReference type="RefSeq" id="XP_010276459.1">
    <property type="nucleotide sequence ID" value="XM_010278157.2"/>
</dbReference>
<dbReference type="eggNOG" id="ENOG502QQUA">
    <property type="taxonomic scope" value="Eukaryota"/>
</dbReference>
<dbReference type="InterPro" id="IPR005519">
    <property type="entry name" value="Acid_phosphat_B-like"/>
</dbReference>
<dbReference type="OrthoDB" id="1900337at2759"/>
<gene>
    <name evidence="4 5 6 7 8 9 10" type="primary">LOC104611191</name>
</gene>
<keyword evidence="2" id="KW-0812">Transmembrane</keyword>
<evidence type="ECO:0000256" key="1">
    <source>
        <dbReference type="SAM" id="MobiDB-lite"/>
    </source>
</evidence>
<protein>
    <submittedName>
        <fullName evidence="4 5">Uncharacterized protein At2g39920-like isoform X1</fullName>
    </submittedName>
</protein>
<dbReference type="RefSeq" id="XP_010276456.1">
    <property type="nucleotide sequence ID" value="XM_010278154.2"/>
</dbReference>
<evidence type="ECO:0000313" key="8">
    <source>
        <dbReference type="RefSeq" id="XP_010276459.1"/>
    </source>
</evidence>
<dbReference type="Proteomes" id="UP000189703">
    <property type="component" value="Unplaced"/>
</dbReference>
<dbReference type="PANTHER" id="PTHR31284:SF22">
    <property type="entry name" value="ACID PHOSPHATASE"/>
    <property type="match status" value="1"/>
</dbReference>
<dbReference type="RefSeq" id="XP_010276453.1">
    <property type="nucleotide sequence ID" value="XM_010278151.2"/>
</dbReference>
<evidence type="ECO:0000313" key="4">
    <source>
        <dbReference type="RefSeq" id="XP_010276453.1"/>
    </source>
</evidence>
<name>A0A1U8BIE6_NELNU</name>
<feature type="region of interest" description="Disordered" evidence="1">
    <location>
        <begin position="1"/>
        <end position="20"/>
    </location>
</feature>
<organism evidence="3 7">
    <name type="scientific">Nelumbo nucifera</name>
    <name type="common">Sacred lotus</name>
    <dbReference type="NCBI Taxonomy" id="4432"/>
    <lineage>
        <taxon>Eukaryota</taxon>
        <taxon>Viridiplantae</taxon>
        <taxon>Streptophyta</taxon>
        <taxon>Embryophyta</taxon>
        <taxon>Tracheophyta</taxon>
        <taxon>Spermatophyta</taxon>
        <taxon>Magnoliopsida</taxon>
        <taxon>Proteales</taxon>
        <taxon>Nelumbonaceae</taxon>
        <taxon>Nelumbo</taxon>
    </lineage>
</organism>
<evidence type="ECO:0000313" key="3">
    <source>
        <dbReference type="Proteomes" id="UP000189703"/>
    </source>
</evidence>
<reference evidence="4 5" key="1">
    <citation type="submission" date="2025-04" db="UniProtKB">
        <authorList>
            <consortium name="RefSeq"/>
        </authorList>
    </citation>
    <scope>IDENTIFICATION</scope>
</reference>
<dbReference type="KEGG" id="nnu:104611191"/>
<accession>A0A1U8BIE6</accession>
<dbReference type="InterPro" id="IPR023214">
    <property type="entry name" value="HAD_sf"/>
</dbReference>
<evidence type="ECO:0000313" key="6">
    <source>
        <dbReference type="RefSeq" id="XP_010276456.1"/>
    </source>
</evidence>
<dbReference type="RefSeq" id="XP_010276460.1">
    <property type="nucleotide sequence ID" value="XM_010278158.2"/>
</dbReference>
<keyword evidence="2" id="KW-1133">Transmembrane helix</keyword>
<evidence type="ECO:0000313" key="10">
    <source>
        <dbReference type="RefSeq" id="XP_019055600.1"/>
    </source>
</evidence>
<sequence length="296" mass="33748">MSSLENEMERGNSTPSLLSRERSEMGSSGYLIEPGFYLTSLAAIIFIAALVTVGVLFITVLVALAVMLQSCENRNAGVIELRKTIDDFDYCKAFALHVEVNNLELDEFPTICKTYAIWYFREGQYLRDLNLTMLVAESYFRNLAPEDDGLDVILIDIDDMFPSNPHHTHPLLLRSGQHDRNDCVGEVRHLAHIRYLRLLMKLQSSGWSLIFITRKTEEQCNTTTKELISAGYGGWPSLIMRSDDEMQMDIWKFFSKRRAELLNQGFRIASVISSRMDALTGPFLGKRNFKLANPIF</sequence>
<dbReference type="OMA" id="FVLRLYM"/>
<evidence type="ECO:0000313" key="9">
    <source>
        <dbReference type="RefSeq" id="XP_010276460.1"/>
    </source>
</evidence>
<proteinExistence type="predicted"/>
<evidence type="ECO:0000313" key="5">
    <source>
        <dbReference type="RefSeq" id="XP_010276455.1"/>
    </source>
</evidence>
<dbReference type="Gene3D" id="3.40.50.1000">
    <property type="entry name" value="HAD superfamily/HAD-like"/>
    <property type="match status" value="1"/>
</dbReference>
<dbReference type="AlphaFoldDB" id="A0A1U8BIE6"/>
<dbReference type="RefSeq" id="XP_019055600.1">
    <property type="nucleotide sequence ID" value="XM_019200055.1"/>
</dbReference>
<keyword evidence="3" id="KW-1185">Reference proteome</keyword>
<dbReference type="GeneID" id="104611191"/>
<keyword evidence="2" id="KW-0472">Membrane</keyword>
<feature type="transmembrane region" description="Helical" evidence="2">
    <location>
        <begin position="35"/>
        <end position="68"/>
    </location>
</feature>
<feature type="compositionally biased region" description="Polar residues" evidence="1">
    <location>
        <begin position="1"/>
        <end position="17"/>
    </location>
</feature>
<dbReference type="RefSeq" id="XP_010276457.1">
    <property type="nucleotide sequence ID" value="XM_010278155.2"/>
</dbReference>
<dbReference type="Pfam" id="PF03767">
    <property type="entry name" value="Acid_phosphat_B"/>
    <property type="match status" value="1"/>
</dbReference>
<dbReference type="PANTHER" id="PTHR31284">
    <property type="entry name" value="ACID PHOSPHATASE-LIKE PROTEIN"/>
    <property type="match status" value="1"/>
</dbReference>
<dbReference type="RefSeq" id="XP_010276455.1">
    <property type="nucleotide sequence ID" value="XM_010278153.2"/>
</dbReference>